<evidence type="ECO:0000313" key="5">
    <source>
        <dbReference type="EMBL" id="PPQ78954.1"/>
    </source>
</evidence>
<dbReference type="PRINTS" id="PR00065">
    <property type="entry name" value="TEADOMAIN"/>
</dbReference>
<evidence type="ECO:0000256" key="3">
    <source>
        <dbReference type="SAM" id="MobiDB-lite"/>
    </source>
</evidence>
<proteinExistence type="inferred from homology"/>
<dbReference type="OrthoDB" id="10006572at2759"/>
<evidence type="ECO:0000256" key="1">
    <source>
        <dbReference type="ARBA" id="ARBA00008421"/>
    </source>
</evidence>
<dbReference type="STRING" id="93625.A0A409WK96"/>
<feature type="DNA-binding region" description="TEA" evidence="2">
    <location>
        <begin position="37"/>
        <end position="110"/>
    </location>
</feature>
<feature type="region of interest" description="Disordered" evidence="3">
    <location>
        <begin position="84"/>
        <end position="109"/>
    </location>
</feature>
<reference evidence="5 6" key="1">
    <citation type="journal article" date="2018" name="Evol. Lett.">
        <title>Horizontal gene cluster transfer increased hallucinogenic mushroom diversity.</title>
        <authorList>
            <person name="Reynolds H.T."/>
            <person name="Vijayakumar V."/>
            <person name="Gluck-Thaler E."/>
            <person name="Korotkin H.B."/>
            <person name="Matheny P.B."/>
            <person name="Slot J.C."/>
        </authorList>
    </citation>
    <scope>NUCLEOTIDE SEQUENCE [LARGE SCALE GENOMIC DNA]</scope>
    <source>
        <strain evidence="5 6">2631</strain>
    </source>
</reference>
<organism evidence="5 6">
    <name type="scientific">Psilocybe cyanescens</name>
    <dbReference type="NCBI Taxonomy" id="93625"/>
    <lineage>
        <taxon>Eukaryota</taxon>
        <taxon>Fungi</taxon>
        <taxon>Dikarya</taxon>
        <taxon>Basidiomycota</taxon>
        <taxon>Agaricomycotina</taxon>
        <taxon>Agaricomycetes</taxon>
        <taxon>Agaricomycetidae</taxon>
        <taxon>Agaricales</taxon>
        <taxon>Agaricineae</taxon>
        <taxon>Strophariaceae</taxon>
        <taxon>Psilocybe</taxon>
    </lineage>
</organism>
<evidence type="ECO:0000259" key="4">
    <source>
        <dbReference type="PROSITE" id="PS51088"/>
    </source>
</evidence>
<dbReference type="Pfam" id="PF01285">
    <property type="entry name" value="TEA"/>
    <property type="match status" value="1"/>
</dbReference>
<protein>
    <recommendedName>
        <fullName evidence="4">TEA domain-containing protein</fullName>
    </recommendedName>
</protein>
<evidence type="ECO:0000313" key="6">
    <source>
        <dbReference type="Proteomes" id="UP000283269"/>
    </source>
</evidence>
<dbReference type="InterPro" id="IPR000818">
    <property type="entry name" value="TEA/ATTS_dom"/>
</dbReference>
<feature type="region of interest" description="Disordered" evidence="3">
    <location>
        <begin position="453"/>
        <end position="477"/>
    </location>
</feature>
<feature type="domain" description="TEA" evidence="4">
    <location>
        <begin position="37"/>
        <end position="110"/>
    </location>
</feature>
<evidence type="ECO:0000256" key="2">
    <source>
        <dbReference type="PROSITE-ProRule" id="PRU00505"/>
    </source>
</evidence>
<dbReference type="EMBL" id="NHYD01003397">
    <property type="protein sequence ID" value="PPQ78954.1"/>
    <property type="molecule type" value="Genomic_DNA"/>
</dbReference>
<feature type="compositionally biased region" description="Polar residues" evidence="3">
    <location>
        <begin position="93"/>
        <end position="107"/>
    </location>
</feature>
<dbReference type="Proteomes" id="UP000283269">
    <property type="component" value="Unassembled WGS sequence"/>
</dbReference>
<sequence length="477" mass="52658">MATFHRGPLYKAVAETQIAGSQSERTGRRSHKMMSVARRKEPVWPPALEEALLEALRLYRPISKSGRPLRRFTKRNCFISRHILKKTGKSRTPKQVGSRLQQISESSPDVELKRLITSRDFNRDAPSPQMHSSSSHSSPILVSNPSEYTASTVSDTGSPEAMTISSHFEQSHESARVDRSPVCSSTYSHVGFPENTSSRYDSSTSNDSVSLLVELISADIANRASAQLGLDADISEHGVDFILSLGANENLGNINSFYNARKLSNIPSRFLFYQPPQLTILSPFFSPEMAYLCTYRVYMDGSIQVHTENIPLLASIAPEEHPSESHVWRAPILPEYWGKLSGSPVLDRYTVMLEISELAPVPRPDYPTSMPKFSVAFNFKPASNENSCASFYPNTAYDEPALSSVFPAVTVPMQVNGGLSASSSISNISAHDADSSRMYSWFNPSGSYAQYPLLGDGQSNTGSNDHDISSPYVFSQF</sequence>
<comment type="caution">
    <text evidence="5">The sequence shown here is derived from an EMBL/GenBank/DDBJ whole genome shotgun (WGS) entry which is preliminary data.</text>
</comment>
<gene>
    <name evidence="5" type="ORF">CVT25_002283</name>
</gene>
<dbReference type="SMART" id="SM00426">
    <property type="entry name" value="TEA"/>
    <property type="match status" value="1"/>
</dbReference>
<dbReference type="InParanoid" id="A0A409WK96"/>
<dbReference type="InterPro" id="IPR038096">
    <property type="entry name" value="TEA/ATTS_sf"/>
</dbReference>
<accession>A0A409WK96</accession>
<feature type="compositionally biased region" description="Polar residues" evidence="3">
    <location>
        <begin position="147"/>
        <end position="160"/>
    </location>
</feature>
<feature type="compositionally biased region" description="Low complexity" evidence="3">
    <location>
        <begin position="126"/>
        <end position="146"/>
    </location>
</feature>
<comment type="similarity">
    <text evidence="1">Belongs to the TEC1 family.</text>
</comment>
<dbReference type="Gene3D" id="6.10.20.40">
    <property type="entry name" value="TEA/ATTS domain"/>
    <property type="match status" value="1"/>
</dbReference>
<dbReference type="AlphaFoldDB" id="A0A409WK96"/>
<dbReference type="PROSITE" id="PS51088">
    <property type="entry name" value="TEA_2"/>
    <property type="match status" value="1"/>
</dbReference>
<keyword evidence="6" id="KW-1185">Reference proteome</keyword>
<feature type="region of interest" description="Disordered" evidence="3">
    <location>
        <begin position="121"/>
        <end position="160"/>
    </location>
</feature>
<name>A0A409WK96_PSICY</name>
<dbReference type="GO" id="GO:0003700">
    <property type="term" value="F:DNA-binding transcription factor activity"/>
    <property type="evidence" value="ECO:0007669"/>
    <property type="project" value="InterPro"/>
</dbReference>